<accession>A0A9E9P3R9</accession>
<feature type="active site" description="Proton acceptor" evidence="7">
    <location>
        <position position="243"/>
    </location>
</feature>
<evidence type="ECO:0000256" key="5">
    <source>
        <dbReference type="ARBA" id="ARBA00023098"/>
    </source>
</evidence>
<proteinExistence type="inferred from homology"/>
<dbReference type="Gene3D" id="3.40.1390.10">
    <property type="entry name" value="MurE/MurF, N-terminal domain"/>
    <property type="match status" value="1"/>
</dbReference>
<protein>
    <recommendedName>
        <fullName evidence="7">UDP-3-O-acylglucosamine N-acyltransferase</fullName>
        <ecNumber evidence="7">2.3.1.191</ecNumber>
    </recommendedName>
</protein>
<organism evidence="10 11">
    <name type="scientific">Oxalobacter vibrioformis</name>
    <dbReference type="NCBI Taxonomy" id="933080"/>
    <lineage>
        <taxon>Bacteria</taxon>
        <taxon>Pseudomonadati</taxon>
        <taxon>Pseudomonadota</taxon>
        <taxon>Betaproteobacteria</taxon>
        <taxon>Burkholderiales</taxon>
        <taxon>Oxalobacteraceae</taxon>
        <taxon>Oxalobacter</taxon>
    </lineage>
</organism>
<keyword evidence="2 7" id="KW-0441">Lipid A biosynthesis</keyword>
<dbReference type="InterPro" id="IPR007691">
    <property type="entry name" value="LpxD"/>
</dbReference>
<dbReference type="NCBIfam" id="NF002060">
    <property type="entry name" value="PRK00892.1"/>
    <property type="match status" value="1"/>
</dbReference>
<name>A0A9E9P3R9_9BURK</name>
<dbReference type="InterPro" id="IPR011004">
    <property type="entry name" value="Trimer_LpxA-like_sf"/>
</dbReference>
<evidence type="ECO:0000256" key="2">
    <source>
        <dbReference type="ARBA" id="ARBA00022556"/>
    </source>
</evidence>
<keyword evidence="4 7" id="KW-0677">Repeat</keyword>
<keyword evidence="3 7" id="KW-0808">Transferase</keyword>
<comment type="subunit">
    <text evidence="7">Homotrimer.</text>
</comment>
<evidence type="ECO:0000259" key="8">
    <source>
        <dbReference type="Pfam" id="PF04613"/>
    </source>
</evidence>
<dbReference type="CDD" id="cd03352">
    <property type="entry name" value="LbH_LpxD"/>
    <property type="match status" value="1"/>
</dbReference>
<dbReference type="SUPFAM" id="SSF51161">
    <property type="entry name" value="Trimeric LpxA-like enzymes"/>
    <property type="match status" value="1"/>
</dbReference>
<dbReference type="KEGG" id="ovb:NB640_02395"/>
<dbReference type="RefSeq" id="WP_269309547.1">
    <property type="nucleotide sequence ID" value="NZ_CP098242.1"/>
</dbReference>
<keyword evidence="1 7" id="KW-0444">Lipid biosynthesis</keyword>
<gene>
    <name evidence="7 10" type="primary">lpxD</name>
    <name evidence="10" type="ORF">NB640_02395</name>
</gene>
<comment type="function">
    <text evidence="7">Catalyzes the N-acylation of UDP-3-O-acylglucosamine using 3-hydroxyacyl-ACP as the acyl donor. Is involved in the biosynthesis of lipid A, a phosphorylated glycolipid that anchors the lipopolysaccharide to the outer membrane of the cell.</text>
</comment>
<evidence type="ECO:0000256" key="7">
    <source>
        <dbReference type="HAMAP-Rule" id="MF_00523"/>
    </source>
</evidence>
<dbReference type="InterPro" id="IPR020573">
    <property type="entry name" value="UDP_GlcNAc_AcTrfase_non-rep"/>
</dbReference>
<evidence type="ECO:0000256" key="1">
    <source>
        <dbReference type="ARBA" id="ARBA00022516"/>
    </source>
</evidence>
<evidence type="ECO:0000256" key="4">
    <source>
        <dbReference type="ARBA" id="ARBA00022737"/>
    </source>
</evidence>
<dbReference type="Pfam" id="PF25087">
    <property type="entry name" value="GMPPB_C"/>
    <property type="match status" value="1"/>
</dbReference>
<keyword evidence="11" id="KW-1185">Reference proteome</keyword>
<dbReference type="InterPro" id="IPR056729">
    <property type="entry name" value="GMPPB_C"/>
</dbReference>
<comment type="catalytic activity">
    <reaction evidence="7">
        <text>a UDP-3-O-[(3R)-3-hydroxyacyl]-alpha-D-glucosamine + a (3R)-hydroxyacyl-[ACP] = a UDP-2-N,3-O-bis[(3R)-3-hydroxyacyl]-alpha-D-glucosamine + holo-[ACP] + H(+)</text>
        <dbReference type="Rhea" id="RHEA:53836"/>
        <dbReference type="Rhea" id="RHEA-COMP:9685"/>
        <dbReference type="Rhea" id="RHEA-COMP:9945"/>
        <dbReference type="ChEBI" id="CHEBI:15378"/>
        <dbReference type="ChEBI" id="CHEBI:64479"/>
        <dbReference type="ChEBI" id="CHEBI:78827"/>
        <dbReference type="ChEBI" id="CHEBI:137740"/>
        <dbReference type="ChEBI" id="CHEBI:137748"/>
        <dbReference type="EC" id="2.3.1.191"/>
    </reaction>
</comment>
<dbReference type="GO" id="GO:0009245">
    <property type="term" value="P:lipid A biosynthetic process"/>
    <property type="evidence" value="ECO:0007669"/>
    <property type="project" value="UniProtKB-UniRule"/>
</dbReference>
<dbReference type="PANTHER" id="PTHR43378">
    <property type="entry name" value="UDP-3-O-ACYLGLUCOSAMINE N-ACYLTRANSFERASE"/>
    <property type="match status" value="1"/>
</dbReference>
<reference evidence="10" key="1">
    <citation type="journal article" date="2022" name="Front. Microbiol.">
        <title>New perspectives on an old grouping: The genomic and phenotypic variability of Oxalobacter formigenes and the implications for calcium oxalate stone prevention.</title>
        <authorList>
            <person name="Chmiel J.A."/>
            <person name="Carr C."/>
            <person name="Stuivenberg G.A."/>
            <person name="Venema R."/>
            <person name="Chanyi R.M."/>
            <person name="Al K.F."/>
            <person name="Giguere D."/>
            <person name="Say H."/>
            <person name="Akouris P.P."/>
            <person name="Dominguez Romero S.A."/>
            <person name="Kwong A."/>
            <person name="Tai V."/>
            <person name="Koval S.F."/>
            <person name="Razvi H."/>
            <person name="Bjazevic J."/>
            <person name="Burton J.P."/>
        </authorList>
    </citation>
    <scope>NUCLEOTIDE SEQUENCE</scope>
    <source>
        <strain evidence="10">WoOx3</strain>
    </source>
</reference>
<dbReference type="EC" id="2.3.1.191" evidence="7"/>
<dbReference type="Proteomes" id="UP001156215">
    <property type="component" value="Chromosome"/>
</dbReference>
<dbReference type="AlphaFoldDB" id="A0A9E9P3R9"/>
<sequence>MDIQLGKLIDRFGGQLKGDPDTRVSGFAPLDLAQASHITFLTNPRLRKQANVSHAAALILTPSDDERITDYAGARILTDNPYAYFAYAAQFFQSLQAEPHVPGIHESACIAPSARIAASAKIGPFVTIEADVEIGGNCVIDAGSFIGKGAKVGANTCFAPRVVFHALCVIGERCEVRSGAVIGSEGFGFANDKGVWVKIPQTGRVVIGNDVQIGANTTIDRGALADTVIEDGVKLDNQIQIGHNCHVGAHSAMAGCVGVAGSAVFGKRVTIGGAAMIGGHLKIADGTHVSASSVVQSSINEPGAYTGFYPLEKHTDWERTAVVLRNLTSMRQRVRELEKTVNSLGEKEE</sequence>
<dbReference type="HAMAP" id="MF_00523">
    <property type="entry name" value="LpxD"/>
    <property type="match status" value="1"/>
</dbReference>
<evidence type="ECO:0000256" key="6">
    <source>
        <dbReference type="ARBA" id="ARBA00023315"/>
    </source>
</evidence>
<feature type="domain" description="UDP-3-O-[3-hydroxymyristoyl] glucosamine N-acyltransferase non-repeat region" evidence="8">
    <location>
        <begin position="21"/>
        <end position="91"/>
    </location>
</feature>
<comment type="similarity">
    <text evidence="7">Belongs to the transferase hexapeptide repeat family. LpxD subfamily.</text>
</comment>
<evidence type="ECO:0000256" key="3">
    <source>
        <dbReference type="ARBA" id="ARBA00022679"/>
    </source>
</evidence>
<keyword evidence="5 7" id="KW-0443">Lipid metabolism</keyword>
<dbReference type="GO" id="GO:0103118">
    <property type="term" value="F:UDP-3-O-[(3R)-3-hydroxyacyl]-glucosamine N-acyltransferase activity"/>
    <property type="evidence" value="ECO:0007669"/>
    <property type="project" value="UniProtKB-EC"/>
</dbReference>
<comment type="pathway">
    <text evidence="7">Bacterial outer membrane biogenesis; LPS lipid A biosynthesis.</text>
</comment>
<dbReference type="Pfam" id="PF04613">
    <property type="entry name" value="LpxD"/>
    <property type="match status" value="1"/>
</dbReference>
<keyword evidence="6 7" id="KW-0012">Acyltransferase</keyword>
<dbReference type="EMBL" id="CP098242">
    <property type="protein sequence ID" value="WAW10530.1"/>
    <property type="molecule type" value="Genomic_DNA"/>
</dbReference>
<dbReference type="PANTHER" id="PTHR43378:SF2">
    <property type="entry name" value="UDP-3-O-ACYLGLUCOSAMINE N-ACYLTRANSFERASE 1, MITOCHONDRIAL-RELATED"/>
    <property type="match status" value="1"/>
</dbReference>
<feature type="domain" description="Mannose-1-phosphate guanyltransferase C-terminal" evidence="9">
    <location>
        <begin position="106"/>
        <end position="185"/>
    </location>
</feature>
<dbReference type="NCBIfam" id="TIGR01853">
    <property type="entry name" value="lipid_A_lpxD"/>
    <property type="match status" value="1"/>
</dbReference>
<evidence type="ECO:0000313" key="10">
    <source>
        <dbReference type="EMBL" id="WAW10530.1"/>
    </source>
</evidence>
<dbReference type="GO" id="GO:0016410">
    <property type="term" value="F:N-acyltransferase activity"/>
    <property type="evidence" value="ECO:0007669"/>
    <property type="project" value="InterPro"/>
</dbReference>
<dbReference type="GO" id="GO:0016020">
    <property type="term" value="C:membrane"/>
    <property type="evidence" value="ECO:0007669"/>
    <property type="project" value="GOC"/>
</dbReference>
<evidence type="ECO:0000313" key="11">
    <source>
        <dbReference type="Proteomes" id="UP001156215"/>
    </source>
</evidence>
<dbReference type="Gene3D" id="2.160.10.10">
    <property type="entry name" value="Hexapeptide repeat proteins"/>
    <property type="match status" value="1"/>
</dbReference>
<evidence type="ECO:0000259" key="9">
    <source>
        <dbReference type="Pfam" id="PF25087"/>
    </source>
</evidence>